<evidence type="ECO:0000313" key="1">
    <source>
        <dbReference type="EMBL" id="KAL3522744.1"/>
    </source>
</evidence>
<comment type="caution">
    <text evidence="1">The sequence shown here is derived from an EMBL/GenBank/DDBJ whole genome shotgun (WGS) entry which is preliminary data.</text>
</comment>
<name>A0ABD2ZTK7_9GENT</name>
<protein>
    <submittedName>
        <fullName evidence="1">Uncharacterized protein</fullName>
    </submittedName>
</protein>
<organism evidence="1 2">
    <name type="scientific">Cinchona calisaya</name>
    <dbReference type="NCBI Taxonomy" id="153742"/>
    <lineage>
        <taxon>Eukaryota</taxon>
        <taxon>Viridiplantae</taxon>
        <taxon>Streptophyta</taxon>
        <taxon>Embryophyta</taxon>
        <taxon>Tracheophyta</taxon>
        <taxon>Spermatophyta</taxon>
        <taxon>Magnoliopsida</taxon>
        <taxon>eudicotyledons</taxon>
        <taxon>Gunneridae</taxon>
        <taxon>Pentapetalae</taxon>
        <taxon>asterids</taxon>
        <taxon>lamiids</taxon>
        <taxon>Gentianales</taxon>
        <taxon>Rubiaceae</taxon>
        <taxon>Cinchonoideae</taxon>
        <taxon>Cinchoneae</taxon>
        <taxon>Cinchona</taxon>
    </lineage>
</organism>
<keyword evidence="2" id="KW-1185">Reference proteome</keyword>
<sequence length="117" mass="12814">MKVMAEQHDVHGVASASISSKMVLYLDGSSSTFTKAFRSFSINCMASLKLSHVGNPFTVCTSRSVSSWTDSSPIAISSWDVTMKLDSILFTWPKYPFGKNSNKDVKCGSDGHDLRLL</sequence>
<accession>A0ABD2ZTK7</accession>
<dbReference type="EMBL" id="JBJUIK010000007">
    <property type="protein sequence ID" value="KAL3522744.1"/>
    <property type="molecule type" value="Genomic_DNA"/>
</dbReference>
<evidence type="ECO:0000313" key="2">
    <source>
        <dbReference type="Proteomes" id="UP001630127"/>
    </source>
</evidence>
<dbReference type="Proteomes" id="UP001630127">
    <property type="component" value="Unassembled WGS sequence"/>
</dbReference>
<reference evidence="1 2" key="1">
    <citation type="submission" date="2024-11" db="EMBL/GenBank/DDBJ databases">
        <title>A near-complete genome assembly of Cinchona calisaya.</title>
        <authorList>
            <person name="Lian D.C."/>
            <person name="Zhao X.W."/>
            <person name="Wei L."/>
        </authorList>
    </citation>
    <scope>NUCLEOTIDE SEQUENCE [LARGE SCALE GENOMIC DNA]</scope>
    <source>
        <tissue evidence="1">Nenye</tissue>
    </source>
</reference>
<dbReference type="AlphaFoldDB" id="A0ABD2ZTK7"/>
<proteinExistence type="predicted"/>
<gene>
    <name evidence="1" type="ORF">ACH5RR_015578</name>
</gene>